<name>A0ABW5GL58_9PSEU</name>
<dbReference type="SUPFAM" id="SSF109854">
    <property type="entry name" value="DinB/YfiT-like putative metalloenzymes"/>
    <property type="match status" value="1"/>
</dbReference>
<organism evidence="2 3">
    <name type="scientific">Amycolatopsis samaneae</name>
    <dbReference type="NCBI Taxonomy" id="664691"/>
    <lineage>
        <taxon>Bacteria</taxon>
        <taxon>Bacillati</taxon>
        <taxon>Actinomycetota</taxon>
        <taxon>Actinomycetes</taxon>
        <taxon>Pseudonocardiales</taxon>
        <taxon>Pseudonocardiaceae</taxon>
        <taxon>Amycolatopsis</taxon>
    </lineage>
</organism>
<reference evidence="3" key="1">
    <citation type="journal article" date="2019" name="Int. J. Syst. Evol. Microbiol.">
        <title>The Global Catalogue of Microorganisms (GCM) 10K type strain sequencing project: providing services to taxonomists for standard genome sequencing and annotation.</title>
        <authorList>
            <consortium name="The Broad Institute Genomics Platform"/>
            <consortium name="The Broad Institute Genome Sequencing Center for Infectious Disease"/>
            <person name="Wu L."/>
            <person name="Ma J."/>
        </authorList>
    </citation>
    <scope>NUCLEOTIDE SEQUENCE [LARGE SCALE GENOMIC DNA]</scope>
    <source>
        <strain evidence="3">CGMCC 4.7643</strain>
    </source>
</reference>
<dbReference type="EMBL" id="JBHUKU010000014">
    <property type="protein sequence ID" value="MFD2461573.1"/>
    <property type="molecule type" value="Genomic_DNA"/>
</dbReference>
<dbReference type="Pfam" id="PF11716">
    <property type="entry name" value="MDMPI_N"/>
    <property type="match status" value="1"/>
</dbReference>
<evidence type="ECO:0000313" key="2">
    <source>
        <dbReference type="EMBL" id="MFD2461573.1"/>
    </source>
</evidence>
<comment type="caution">
    <text evidence="2">The sequence shown here is derived from an EMBL/GenBank/DDBJ whole genome shotgun (WGS) entry which is preliminary data.</text>
</comment>
<protein>
    <submittedName>
        <fullName evidence="2">TIGR03086 family metal-binding protein</fullName>
    </submittedName>
</protein>
<feature type="domain" description="Mycothiol-dependent maleylpyruvate isomerase metal-binding" evidence="1">
    <location>
        <begin position="15"/>
        <end position="133"/>
    </location>
</feature>
<dbReference type="Gene3D" id="1.20.120.450">
    <property type="entry name" value="dinb family like domain"/>
    <property type="match status" value="1"/>
</dbReference>
<gene>
    <name evidence="2" type="ORF">ACFSYJ_23410</name>
</gene>
<accession>A0ABW5GL58</accession>
<dbReference type="InterPro" id="IPR024344">
    <property type="entry name" value="MDMPI_metal-binding"/>
</dbReference>
<dbReference type="NCBIfam" id="TIGR03083">
    <property type="entry name" value="maleylpyruvate isomerase family mycothiol-dependent enzyme"/>
    <property type="match status" value="1"/>
</dbReference>
<dbReference type="InterPro" id="IPR034660">
    <property type="entry name" value="DinB/YfiT-like"/>
</dbReference>
<dbReference type="RefSeq" id="WP_345390052.1">
    <property type="nucleotide sequence ID" value="NZ_BAABHG010000004.1"/>
</dbReference>
<evidence type="ECO:0000313" key="3">
    <source>
        <dbReference type="Proteomes" id="UP001597419"/>
    </source>
</evidence>
<dbReference type="Proteomes" id="UP001597419">
    <property type="component" value="Unassembled WGS sequence"/>
</dbReference>
<dbReference type="InterPro" id="IPR017517">
    <property type="entry name" value="Maleyloyr_isom"/>
</dbReference>
<keyword evidence="3" id="KW-1185">Reference proteome</keyword>
<proteinExistence type="predicted"/>
<dbReference type="NCBIfam" id="TIGR03086">
    <property type="entry name" value="TIGR03086 family metal-binding protein"/>
    <property type="match status" value="1"/>
</dbReference>
<evidence type="ECO:0000259" key="1">
    <source>
        <dbReference type="Pfam" id="PF11716"/>
    </source>
</evidence>
<sequence length="201" mass="20885">MHINELRDLDTVAVRTTIALVSQVIPADLVKPTPCAAWTVYGLISHMAAQHRGFAASSTGDGGLDHWKLVSLGDDPAATYRSAAEAALTAFAVDDLADRKFPLPEFGAEAVVPGQQALSFHLVDYVVHAWDLASALGLSVTFPPEVLAAALTVARSVPDGEFRLAPGAAFAPAVPEPGDEGLDDIVALLGRSPAWPAAVAA</sequence>
<dbReference type="InterPro" id="IPR017520">
    <property type="entry name" value="CHP03086"/>
</dbReference>